<evidence type="ECO:0000256" key="9">
    <source>
        <dbReference type="ARBA" id="ARBA00022741"/>
    </source>
</evidence>
<organism evidence="17 18">
    <name type="scientific">Secundilactobacillus odoratitofui DSM 19909 = JCM 15043</name>
    <dbReference type="NCBI Taxonomy" id="1423776"/>
    <lineage>
        <taxon>Bacteria</taxon>
        <taxon>Bacillati</taxon>
        <taxon>Bacillota</taxon>
        <taxon>Bacilli</taxon>
        <taxon>Lactobacillales</taxon>
        <taxon>Lactobacillaceae</taxon>
        <taxon>Secundilactobacillus</taxon>
    </lineage>
</organism>
<dbReference type="UniPathway" id="UPA00241">
    <property type="reaction ID" value="UER00352"/>
</dbReference>
<name>A0A0R1LN78_9LACO</name>
<dbReference type="OrthoDB" id="1550976at2"/>
<evidence type="ECO:0000256" key="1">
    <source>
        <dbReference type="ARBA" id="ARBA00001206"/>
    </source>
</evidence>
<comment type="caution">
    <text evidence="17">The sequence shown here is derived from an EMBL/GenBank/DDBJ whole genome shotgun (WGS) entry which is preliminary data.</text>
</comment>
<evidence type="ECO:0000313" key="18">
    <source>
        <dbReference type="Proteomes" id="UP000051160"/>
    </source>
</evidence>
<comment type="subcellular location">
    <subcellularLocation>
        <location evidence="2 14 15">Cytoplasm</location>
    </subcellularLocation>
</comment>
<evidence type="ECO:0000256" key="6">
    <source>
        <dbReference type="ARBA" id="ARBA00015080"/>
    </source>
</evidence>
<proteinExistence type="inferred from homology"/>
<keyword evidence="9 14" id="KW-0547">Nucleotide-binding</keyword>
<dbReference type="CDD" id="cd02025">
    <property type="entry name" value="PanK"/>
    <property type="match status" value="1"/>
</dbReference>
<dbReference type="STRING" id="1423776.FD04_GL001900"/>
<dbReference type="PIRSF" id="PIRSF000545">
    <property type="entry name" value="Pantothenate_kin"/>
    <property type="match status" value="1"/>
</dbReference>
<dbReference type="EMBL" id="AZEE01000030">
    <property type="protein sequence ID" value="KRK97040.1"/>
    <property type="molecule type" value="Genomic_DNA"/>
</dbReference>
<dbReference type="SUPFAM" id="SSF52540">
    <property type="entry name" value="P-loop containing nucleoside triphosphate hydrolases"/>
    <property type="match status" value="1"/>
</dbReference>
<dbReference type="AlphaFoldDB" id="A0A0R1LN78"/>
<evidence type="ECO:0000256" key="2">
    <source>
        <dbReference type="ARBA" id="ARBA00004496"/>
    </source>
</evidence>
<evidence type="ECO:0000256" key="13">
    <source>
        <dbReference type="ARBA" id="ARBA00032866"/>
    </source>
</evidence>
<dbReference type="GO" id="GO:0005524">
    <property type="term" value="F:ATP binding"/>
    <property type="evidence" value="ECO:0007669"/>
    <property type="project" value="UniProtKB-UniRule"/>
</dbReference>
<keyword evidence="12 14" id="KW-0173">Coenzyme A biosynthesis</keyword>
<evidence type="ECO:0000256" key="4">
    <source>
        <dbReference type="ARBA" id="ARBA00006087"/>
    </source>
</evidence>
<dbReference type="GO" id="GO:0015937">
    <property type="term" value="P:coenzyme A biosynthetic process"/>
    <property type="evidence" value="ECO:0007669"/>
    <property type="project" value="UniProtKB-UniRule"/>
</dbReference>
<dbReference type="GO" id="GO:0004594">
    <property type="term" value="F:pantothenate kinase activity"/>
    <property type="evidence" value="ECO:0007669"/>
    <property type="project" value="UniProtKB-UniRule"/>
</dbReference>
<dbReference type="PANTHER" id="PTHR10285">
    <property type="entry name" value="URIDINE KINASE"/>
    <property type="match status" value="1"/>
</dbReference>
<reference evidence="17 18" key="1">
    <citation type="journal article" date="2015" name="Genome Announc.">
        <title>Expanding the biotechnology potential of lactobacilli through comparative genomics of 213 strains and associated genera.</title>
        <authorList>
            <person name="Sun Z."/>
            <person name="Harris H.M."/>
            <person name="McCann A."/>
            <person name="Guo C."/>
            <person name="Argimon S."/>
            <person name="Zhang W."/>
            <person name="Yang X."/>
            <person name="Jeffery I.B."/>
            <person name="Cooney J.C."/>
            <person name="Kagawa T.F."/>
            <person name="Liu W."/>
            <person name="Song Y."/>
            <person name="Salvetti E."/>
            <person name="Wrobel A."/>
            <person name="Rasinkangas P."/>
            <person name="Parkhill J."/>
            <person name="Rea M.C."/>
            <person name="O'Sullivan O."/>
            <person name="Ritari J."/>
            <person name="Douillard F.P."/>
            <person name="Paul Ross R."/>
            <person name="Yang R."/>
            <person name="Briner A.E."/>
            <person name="Felis G.E."/>
            <person name="de Vos W.M."/>
            <person name="Barrangou R."/>
            <person name="Klaenhammer T.R."/>
            <person name="Caufield P.W."/>
            <person name="Cui Y."/>
            <person name="Zhang H."/>
            <person name="O'Toole P.W."/>
        </authorList>
    </citation>
    <scope>NUCLEOTIDE SEQUENCE [LARGE SCALE GENOMIC DNA]</scope>
    <source>
        <strain evidence="17 18">DSM 19909</strain>
    </source>
</reference>
<dbReference type="Gene3D" id="3.40.50.300">
    <property type="entry name" value="P-loop containing nucleotide triphosphate hydrolases"/>
    <property type="match status" value="1"/>
</dbReference>
<evidence type="ECO:0000256" key="8">
    <source>
        <dbReference type="ARBA" id="ARBA00022679"/>
    </source>
</evidence>
<evidence type="ECO:0000256" key="15">
    <source>
        <dbReference type="RuleBase" id="RU003530"/>
    </source>
</evidence>
<keyword evidence="18" id="KW-1185">Reference proteome</keyword>
<gene>
    <name evidence="14" type="primary">coaA</name>
    <name evidence="17" type="ORF">FD04_GL001900</name>
</gene>
<dbReference type="HAMAP" id="MF_00215">
    <property type="entry name" value="Pantothen_kinase_1"/>
    <property type="match status" value="1"/>
</dbReference>
<dbReference type="Proteomes" id="UP000051160">
    <property type="component" value="Unassembled WGS sequence"/>
</dbReference>
<feature type="domain" description="Phosphoribulokinase/uridine kinase" evidence="16">
    <location>
        <begin position="85"/>
        <end position="233"/>
    </location>
</feature>
<dbReference type="InterPro" id="IPR004566">
    <property type="entry name" value="PanK"/>
</dbReference>
<dbReference type="PATRIC" id="fig|1423776.4.peg.1925"/>
<comment type="pathway">
    <text evidence="3 14 15">Cofactor biosynthesis; coenzyme A biosynthesis; CoA from (R)-pantothenate: step 1/5.</text>
</comment>
<evidence type="ECO:0000256" key="7">
    <source>
        <dbReference type="ARBA" id="ARBA00022490"/>
    </source>
</evidence>
<comment type="catalytic activity">
    <reaction evidence="1 14 15">
        <text>(R)-pantothenate + ATP = (R)-4'-phosphopantothenate + ADP + H(+)</text>
        <dbReference type="Rhea" id="RHEA:16373"/>
        <dbReference type="ChEBI" id="CHEBI:10986"/>
        <dbReference type="ChEBI" id="CHEBI:15378"/>
        <dbReference type="ChEBI" id="CHEBI:29032"/>
        <dbReference type="ChEBI" id="CHEBI:30616"/>
        <dbReference type="ChEBI" id="CHEBI:456216"/>
        <dbReference type="EC" id="2.7.1.33"/>
    </reaction>
</comment>
<evidence type="ECO:0000256" key="12">
    <source>
        <dbReference type="ARBA" id="ARBA00022993"/>
    </source>
</evidence>
<evidence type="ECO:0000256" key="11">
    <source>
        <dbReference type="ARBA" id="ARBA00022840"/>
    </source>
</evidence>
<evidence type="ECO:0000256" key="5">
    <source>
        <dbReference type="ARBA" id="ARBA00012102"/>
    </source>
</evidence>
<dbReference type="InterPro" id="IPR027417">
    <property type="entry name" value="P-loop_NTPase"/>
</dbReference>
<sequence>MTDFMNYDVFTKNQWRDFYQAASVPLTQASLKQIKAFNDQISVQDVQDIYIPLIHYLGLLIKHFDQWQNSKAAFLRQPTRHVPYIIGIAGSVAVGKSTTARLLKVLMNHFFADQRIEMITTDGFLYSTSELKRRGLLARKGFPESYDMKALIKFLNDVKSGKPLMEVPVYSHKVYDIVPNEVQEIVQPDVLIVEGINTLQLPSTEQIYVSDFTDFSIYVDARPKLIETWYLDRFKALLKLAAGDPENYYHSYTKMPEAEAVAAAENIWLTIDLPNLEDYILPTRNRADMIIHKADQHIIDQVMLRKS</sequence>
<keyword evidence="11 14" id="KW-0067">ATP-binding</keyword>
<dbReference type="NCBIfam" id="TIGR00554">
    <property type="entry name" value="panK_bact"/>
    <property type="match status" value="1"/>
</dbReference>
<keyword evidence="7 14" id="KW-0963">Cytoplasm</keyword>
<dbReference type="RefSeq" id="WP_056948859.1">
    <property type="nucleotide sequence ID" value="NZ_AZEE01000030.1"/>
</dbReference>
<evidence type="ECO:0000256" key="10">
    <source>
        <dbReference type="ARBA" id="ARBA00022777"/>
    </source>
</evidence>
<keyword evidence="8 14" id="KW-0808">Transferase</keyword>
<protein>
    <recommendedName>
        <fullName evidence="6 14">Pantothenate kinase</fullName>
        <ecNumber evidence="5 14">2.7.1.33</ecNumber>
    </recommendedName>
    <alternativeName>
        <fullName evidence="13 14">Pantothenic acid kinase</fullName>
    </alternativeName>
</protein>
<dbReference type="GO" id="GO:0005737">
    <property type="term" value="C:cytoplasm"/>
    <property type="evidence" value="ECO:0007669"/>
    <property type="project" value="UniProtKB-SubCell"/>
</dbReference>
<comment type="similarity">
    <text evidence="4 14 15">Belongs to the prokaryotic pantothenate kinase family.</text>
</comment>
<accession>A0A0R1LN78</accession>
<dbReference type="InterPro" id="IPR006083">
    <property type="entry name" value="PRK/URK"/>
</dbReference>
<keyword evidence="10 14" id="KW-0418">Kinase</keyword>
<evidence type="ECO:0000313" key="17">
    <source>
        <dbReference type="EMBL" id="KRK97040.1"/>
    </source>
</evidence>
<evidence type="ECO:0000256" key="3">
    <source>
        <dbReference type="ARBA" id="ARBA00005225"/>
    </source>
</evidence>
<evidence type="ECO:0000256" key="14">
    <source>
        <dbReference type="HAMAP-Rule" id="MF_00215"/>
    </source>
</evidence>
<dbReference type="EC" id="2.7.1.33" evidence="5 14"/>
<dbReference type="Pfam" id="PF00485">
    <property type="entry name" value="PRK"/>
    <property type="match status" value="1"/>
</dbReference>
<evidence type="ECO:0000259" key="16">
    <source>
        <dbReference type="Pfam" id="PF00485"/>
    </source>
</evidence>
<feature type="binding site" evidence="14">
    <location>
        <begin position="90"/>
        <end position="97"/>
    </location>
    <ligand>
        <name>ATP</name>
        <dbReference type="ChEBI" id="CHEBI:30616"/>
    </ligand>
</feature>